<sequence>MAAGGADELPAPFAAAIDAQVRRLSAGAGELVELAAVWGRPLDLSDAAELLGESSVAVVAAWRREAHVRGLLAQDRDDVVFAHDLIREVIYENVLAGRRRELNLRCAKYLVASGRGAVAAAPHASAGARVGDREVIEILRAAAAQTSTTMPATAAPLIIEAFELLDPHDSRRSEIGEQCAEILIRAQRGNDAVAVIDSLLAETSDSEGRAHLQSLAAQALWLTGQFGEIDRRLVAARALSALSPRLEARLAAVEAMMLTRAGTAQDAIAAAEAALARGRSLGDDRTQLIALQAMAGGWDRRGEARVGPRSLSSAAHAGRHGVSGR</sequence>
<protein>
    <submittedName>
        <fullName evidence="2">Uncharacterized protein</fullName>
    </submittedName>
</protein>
<accession>A0ABY5TT09</accession>
<feature type="region of interest" description="Disordered" evidence="1">
    <location>
        <begin position="302"/>
        <end position="325"/>
    </location>
</feature>
<proteinExistence type="predicted"/>
<dbReference type="EMBL" id="CP092362">
    <property type="protein sequence ID" value="UVY96036.1"/>
    <property type="molecule type" value="Genomic_DNA"/>
</dbReference>
<evidence type="ECO:0000313" key="3">
    <source>
        <dbReference type="Proteomes" id="UP001055337"/>
    </source>
</evidence>
<evidence type="ECO:0000256" key="1">
    <source>
        <dbReference type="SAM" id="MobiDB-lite"/>
    </source>
</evidence>
<reference evidence="2" key="1">
    <citation type="submission" date="2022-08" db="EMBL/GenBank/DDBJ databases">
        <title>Whole genome sequencing of non-tuberculosis mycobacteria type-strains.</title>
        <authorList>
            <person name="Igarashi Y."/>
            <person name="Osugi A."/>
            <person name="Mitarai S."/>
        </authorList>
    </citation>
    <scope>NUCLEOTIDE SEQUENCE</scope>
    <source>
        <strain evidence="2">JCM 16369</strain>
    </source>
</reference>
<organism evidence="2 3">
    <name type="scientific">Mycolicibacterium crocinum</name>
    <dbReference type="NCBI Taxonomy" id="388459"/>
    <lineage>
        <taxon>Bacteria</taxon>
        <taxon>Bacillati</taxon>
        <taxon>Actinomycetota</taxon>
        <taxon>Actinomycetes</taxon>
        <taxon>Mycobacteriales</taxon>
        <taxon>Mycobacteriaceae</taxon>
        <taxon>Mycolicibacterium</taxon>
    </lineage>
</organism>
<keyword evidence="3" id="KW-1185">Reference proteome</keyword>
<gene>
    <name evidence="2" type="ORF">MI149_30275</name>
</gene>
<dbReference type="Proteomes" id="UP001055337">
    <property type="component" value="Chromosome"/>
</dbReference>
<name>A0ABY5TT09_9MYCO</name>
<evidence type="ECO:0000313" key="2">
    <source>
        <dbReference type="EMBL" id="UVY96036.1"/>
    </source>
</evidence>